<organism evidence="3 4">
    <name type="scientific">Drosophila madeirensis</name>
    <name type="common">Fruit fly</name>
    <dbReference type="NCBI Taxonomy" id="30013"/>
    <lineage>
        <taxon>Eukaryota</taxon>
        <taxon>Metazoa</taxon>
        <taxon>Ecdysozoa</taxon>
        <taxon>Arthropoda</taxon>
        <taxon>Hexapoda</taxon>
        <taxon>Insecta</taxon>
        <taxon>Pterygota</taxon>
        <taxon>Neoptera</taxon>
        <taxon>Endopterygota</taxon>
        <taxon>Diptera</taxon>
        <taxon>Brachycera</taxon>
        <taxon>Muscomorpha</taxon>
        <taxon>Ephydroidea</taxon>
        <taxon>Drosophilidae</taxon>
        <taxon>Drosophila</taxon>
        <taxon>Sophophora</taxon>
    </lineage>
</organism>
<feature type="coiled-coil region" evidence="1">
    <location>
        <begin position="86"/>
        <end position="113"/>
    </location>
</feature>
<evidence type="ECO:0000256" key="2">
    <source>
        <dbReference type="SAM" id="MobiDB-lite"/>
    </source>
</evidence>
<dbReference type="Proteomes" id="UP001500889">
    <property type="component" value="Chromosome A"/>
</dbReference>
<feature type="region of interest" description="Disordered" evidence="2">
    <location>
        <begin position="118"/>
        <end position="169"/>
    </location>
</feature>
<evidence type="ECO:0000313" key="3">
    <source>
        <dbReference type="EMBL" id="BFG01305.1"/>
    </source>
</evidence>
<dbReference type="AlphaFoldDB" id="A0AAU9G071"/>
<evidence type="ECO:0000256" key="1">
    <source>
        <dbReference type="SAM" id="Coils"/>
    </source>
</evidence>
<feature type="compositionally biased region" description="Basic and acidic residues" evidence="2">
    <location>
        <begin position="159"/>
        <end position="169"/>
    </location>
</feature>
<evidence type="ECO:0000313" key="4">
    <source>
        <dbReference type="Proteomes" id="UP001500889"/>
    </source>
</evidence>
<accession>A0AAU9G071</accession>
<proteinExistence type="predicted"/>
<feature type="compositionally biased region" description="Basic and acidic residues" evidence="2">
    <location>
        <begin position="125"/>
        <end position="134"/>
    </location>
</feature>
<reference evidence="3 4" key="1">
    <citation type="submission" date="2024-02" db="EMBL/GenBank/DDBJ databases">
        <title>A chromosome-level genome assembly of Drosophila madeirensis, a fruit fly species endemic to Madeira island.</title>
        <authorList>
            <person name="Tomihara K."/>
            <person name="Llopart A."/>
            <person name="Yamamoto D."/>
        </authorList>
    </citation>
    <scope>NUCLEOTIDE SEQUENCE [LARGE SCALE GENOMIC DNA]</scope>
    <source>
        <strain evidence="3 4">RF1</strain>
    </source>
</reference>
<gene>
    <name evidence="3" type="ORF">DMAD_01092</name>
</gene>
<sequence length="169" mass="20027">MAEFPSTCKESISSMYTKIQQASLRCRIKMKFEDIKLERLLAHHTKEKLRQDLLDEETLHWYHFRNKIEYQREIARRRYGSIPVGMVRYLKPKDEYERQLEKAKEEAELALEEQRLFLAATTSKMPDDPTEEHPTTSQNSEMQDESRPGPFVPSFGADYSHKNQDKSKK</sequence>
<protein>
    <submittedName>
        <fullName evidence="3">Uncharacterized protein</fullName>
    </submittedName>
</protein>
<dbReference type="EMBL" id="AP029266">
    <property type="protein sequence ID" value="BFG01305.1"/>
    <property type="molecule type" value="Genomic_DNA"/>
</dbReference>
<keyword evidence="4" id="KW-1185">Reference proteome</keyword>
<name>A0AAU9G071_DROMD</name>
<keyword evidence="1" id="KW-0175">Coiled coil</keyword>